<comment type="caution">
    <text evidence="1">The sequence shown here is derived from an EMBL/GenBank/DDBJ whole genome shotgun (WGS) entry which is preliminary data.</text>
</comment>
<gene>
    <name evidence="1" type="ORF">QUW28_06170</name>
</gene>
<sequence length="333" mass="36684">MAYPVFDLHCDTADRLSWQSLPEDLKATLGSDAYAPGDEEHLDEIRDIKANRGHLSLERVGSTPWVQCFACYIPDALSPQDSVRFYEHVSANLDEQAGRHAEAFSLVASAQDIPEQPEAGRLLGVRTIENARLFAADLAHIDALRRAGVLMASLSWNAAGPLASGHDDESAGLTDVGREALRRMEDARMVLDVSHLNDRCFDEVARLATRPFVASHSNSRAVCGHPRNLTDAQFCEIRDRGGIVGLNYADIFISSEGVPTFDDLSRHIDRWLELGGERTVALGSDFDGCDTPPCIAAADDMPHFQKQLVARFGADVTRKLCFDNARAFFARWS</sequence>
<keyword evidence="2" id="KW-1185">Reference proteome</keyword>
<dbReference type="InterPro" id="IPR008257">
    <property type="entry name" value="Pept_M19"/>
</dbReference>
<dbReference type="EC" id="3.4.13.-" evidence="1"/>
<dbReference type="InterPro" id="IPR032466">
    <property type="entry name" value="Metal_Hydrolase"/>
</dbReference>
<proteinExistence type="predicted"/>
<reference evidence="2" key="1">
    <citation type="submission" date="2023-06" db="EMBL/GenBank/DDBJ databases">
        <title>Identification and characterization of horizontal gene transfer across gut microbiota members of farm animals based on homology search.</title>
        <authorList>
            <person name="Zeman M."/>
            <person name="Kubasova T."/>
            <person name="Jahodarova E."/>
            <person name="Nykrynova M."/>
            <person name="Rychlik I."/>
        </authorList>
    </citation>
    <scope>NUCLEOTIDE SEQUENCE [LARGE SCALE GENOMIC DNA]</scope>
    <source>
        <strain evidence="2">154_Feed</strain>
    </source>
</reference>
<dbReference type="RefSeq" id="WP_289545149.1">
    <property type="nucleotide sequence ID" value="NZ_JAUDDZ010000007.1"/>
</dbReference>
<dbReference type="Pfam" id="PF01244">
    <property type="entry name" value="Peptidase_M19"/>
    <property type="match status" value="1"/>
</dbReference>
<dbReference type="PANTHER" id="PTHR10443:SF12">
    <property type="entry name" value="DIPEPTIDASE"/>
    <property type="match status" value="1"/>
</dbReference>
<name>A0ABT7VB27_9ACTN</name>
<accession>A0ABT7VB27</accession>
<evidence type="ECO:0000313" key="2">
    <source>
        <dbReference type="Proteomes" id="UP001529421"/>
    </source>
</evidence>
<organism evidence="1 2">
    <name type="scientific">Enorma phocaeensis</name>
    <dbReference type="NCBI Taxonomy" id="1871019"/>
    <lineage>
        <taxon>Bacteria</taxon>
        <taxon>Bacillati</taxon>
        <taxon>Actinomycetota</taxon>
        <taxon>Coriobacteriia</taxon>
        <taxon>Coriobacteriales</taxon>
        <taxon>Coriobacteriaceae</taxon>
        <taxon>Enorma</taxon>
    </lineage>
</organism>
<keyword evidence="1" id="KW-0378">Hydrolase</keyword>
<dbReference type="SUPFAM" id="SSF51556">
    <property type="entry name" value="Metallo-dependent hydrolases"/>
    <property type="match status" value="1"/>
</dbReference>
<dbReference type="Gene3D" id="3.20.20.140">
    <property type="entry name" value="Metal-dependent hydrolases"/>
    <property type="match status" value="1"/>
</dbReference>
<keyword evidence="1" id="KW-0224">Dipeptidase</keyword>
<dbReference type="Proteomes" id="UP001529421">
    <property type="component" value="Unassembled WGS sequence"/>
</dbReference>
<keyword evidence="1" id="KW-0645">Protease</keyword>
<dbReference type="PROSITE" id="PS51365">
    <property type="entry name" value="RENAL_DIPEPTIDASE_2"/>
    <property type="match status" value="1"/>
</dbReference>
<dbReference type="GO" id="GO:0016805">
    <property type="term" value="F:dipeptidase activity"/>
    <property type="evidence" value="ECO:0007669"/>
    <property type="project" value="UniProtKB-KW"/>
</dbReference>
<dbReference type="EMBL" id="JAUDDZ010000007">
    <property type="protein sequence ID" value="MDM8275084.1"/>
    <property type="molecule type" value="Genomic_DNA"/>
</dbReference>
<evidence type="ECO:0000313" key="1">
    <source>
        <dbReference type="EMBL" id="MDM8275084.1"/>
    </source>
</evidence>
<protein>
    <submittedName>
        <fullName evidence="1">Membrane dipeptidase</fullName>
        <ecNumber evidence="1">3.4.13.-</ecNumber>
    </submittedName>
</protein>
<dbReference type="PANTHER" id="PTHR10443">
    <property type="entry name" value="MICROSOMAL DIPEPTIDASE"/>
    <property type="match status" value="1"/>
</dbReference>